<organism evidence="2 3">
    <name type="scientific">Tegillarca granosa</name>
    <name type="common">Malaysian cockle</name>
    <name type="synonym">Anadara granosa</name>
    <dbReference type="NCBI Taxonomy" id="220873"/>
    <lineage>
        <taxon>Eukaryota</taxon>
        <taxon>Metazoa</taxon>
        <taxon>Spiralia</taxon>
        <taxon>Lophotrochozoa</taxon>
        <taxon>Mollusca</taxon>
        <taxon>Bivalvia</taxon>
        <taxon>Autobranchia</taxon>
        <taxon>Pteriomorphia</taxon>
        <taxon>Arcoida</taxon>
        <taxon>Arcoidea</taxon>
        <taxon>Arcidae</taxon>
        <taxon>Tegillarca</taxon>
    </lineage>
</organism>
<sequence>MDLIVSSNTTDTVFATVLITMVLIESYFVHDFEKFILVKKILCQSGNLQMMHISRSLDLIKAEISHALFDGPFTINKFCNNNSSLWDIWPSYYCLTAL</sequence>
<keyword evidence="1" id="KW-1133">Transmembrane helix</keyword>
<proteinExistence type="predicted"/>
<dbReference type="Proteomes" id="UP001217089">
    <property type="component" value="Unassembled WGS sequence"/>
</dbReference>
<comment type="caution">
    <text evidence="2">The sequence shown here is derived from an EMBL/GenBank/DDBJ whole genome shotgun (WGS) entry which is preliminary data.</text>
</comment>
<feature type="transmembrane region" description="Helical" evidence="1">
    <location>
        <begin position="12"/>
        <end position="30"/>
    </location>
</feature>
<keyword evidence="3" id="KW-1185">Reference proteome</keyword>
<keyword evidence="1" id="KW-0472">Membrane</keyword>
<keyword evidence="1" id="KW-0812">Transmembrane</keyword>
<gene>
    <name evidence="2" type="ORF">KUTeg_016995</name>
</gene>
<dbReference type="EMBL" id="JARBDR010000813">
    <property type="protein sequence ID" value="KAJ8306450.1"/>
    <property type="molecule type" value="Genomic_DNA"/>
</dbReference>
<evidence type="ECO:0000256" key="1">
    <source>
        <dbReference type="SAM" id="Phobius"/>
    </source>
</evidence>
<evidence type="ECO:0000313" key="2">
    <source>
        <dbReference type="EMBL" id="KAJ8306450.1"/>
    </source>
</evidence>
<reference evidence="2 3" key="1">
    <citation type="submission" date="2022-12" db="EMBL/GenBank/DDBJ databases">
        <title>Chromosome-level genome of Tegillarca granosa.</title>
        <authorList>
            <person name="Kim J."/>
        </authorList>
    </citation>
    <scope>NUCLEOTIDE SEQUENCE [LARGE SCALE GENOMIC DNA]</scope>
    <source>
        <strain evidence="2">Teg-2019</strain>
        <tissue evidence="2">Adductor muscle</tissue>
    </source>
</reference>
<protein>
    <submittedName>
        <fullName evidence="2">Uncharacterized protein</fullName>
    </submittedName>
</protein>
<evidence type="ECO:0000313" key="3">
    <source>
        <dbReference type="Proteomes" id="UP001217089"/>
    </source>
</evidence>
<name>A0ABQ9ESS0_TEGGR</name>
<accession>A0ABQ9ESS0</accession>